<keyword evidence="1" id="KW-0472">Membrane</keyword>
<evidence type="ECO:0000256" key="1">
    <source>
        <dbReference type="SAM" id="Phobius"/>
    </source>
</evidence>
<comment type="caution">
    <text evidence="2">The sequence shown here is derived from an EMBL/GenBank/DDBJ whole genome shotgun (WGS) entry which is preliminary data.</text>
</comment>
<dbReference type="EMBL" id="CAXAMM010016114">
    <property type="protein sequence ID" value="CAK9038116.1"/>
    <property type="molecule type" value="Genomic_DNA"/>
</dbReference>
<evidence type="ECO:0000313" key="2">
    <source>
        <dbReference type="EMBL" id="CAK9038116.1"/>
    </source>
</evidence>
<keyword evidence="1" id="KW-1133">Transmembrane helix</keyword>
<feature type="transmembrane region" description="Helical" evidence="1">
    <location>
        <begin position="70"/>
        <end position="94"/>
    </location>
</feature>
<protein>
    <submittedName>
        <fullName evidence="2">Uncharacterized protein</fullName>
    </submittedName>
</protein>
<sequence length="150" mass="17075">MNIFDFVITVMRCLDLWFLSPLGRTDSGLKFASVFRIVHISLFISEIQLWKGFRELWIVISLLRETLLTLFWVGFLIAGTTWVCSVLITISILTDPSLDRGCGTDVEVLFLFFFCSVLCFYAFMFGGEKRSNGVEVHVADVTIEVADWLG</sequence>
<accession>A0ABP0LG26</accession>
<reference evidence="2 3" key="1">
    <citation type="submission" date="2024-02" db="EMBL/GenBank/DDBJ databases">
        <authorList>
            <person name="Chen Y."/>
            <person name="Shah S."/>
            <person name="Dougan E. K."/>
            <person name="Thang M."/>
            <person name="Chan C."/>
        </authorList>
    </citation>
    <scope>NUCLEOTIDE SEQUENCE [LARGE SCALE GENOMIC DNA]</scope>
</reference>
<dbReference type="Proteomes" id="UP001642464">
    <property type="component" value="Unassembled WGS sequence"/>
</dbReference>
<gene>
    <name evidence="2" type="ORF">SCF082_LOCUS22469</name>
</gene>
<name>A0ABP0LG26_9DINO</name>
<proteinExistence type="predicted"/>
<keyword evidence="1" id="KW-0812">Transmembrane</keyword>
<evidence type="ECO:0000313" key="3">
    <source>
        <dbReference type="Proteomes" id="UP001642464"/>
    </source>
</evidence>
<feature type="transmembrane region" description="Helical" evidence="1">
    <location>
        <begin position="106"/>
        <end position="125"/>
    </location>
</feature>
<keyword evidence="3" id="KW-1185">Reference proteome</keyword>
<organism evidence="2 3">
    <name type="scientific">Durusdinium trenchii</name>
    <dbReference type="NCBI Taxonomy" id="1381693"/>
    <lineage>
        <taxon>Eukaryota</taxon>
        <taxon>Sar</taxon>
        <taxon>Alveolata</taxon>
        <taxon>Dinophyceae</taxon>
        <taxon>Suessiales</taxon>
        <taxon>Symbiodiniaceae</taxon>
        <taxon>Durusdinium</taxon>
    </lineage>
</organism>